<keyword evidence="3" id="KW-1185">Reference proteome</keyword>
<feature type="compositionally biased region" description="Basic and acidic residues" evidence="1">
    <location>
        <begin position="16"/>
        <end position="29"/>
    </location>
</feature>
<sequence length="51" mass="5686">MINFIDKVRRRVRARRQGDITDTASRRDSGSTVDPGDSADPAALLRQSFIP</sequence>
<dbReference type="RefSeq" id="WP_255965148.1">
    <property type="nucleotide sequence ID" value="NZ_JANFQF010000001.1"/>
</dbReference>
<evidence type="ECO:0000313" key="3">
    <source>
        <dbReference type="Proteomes" id="UP001524501"/>
    </source>
</evidence>
<feature type="region of interest" description="Disordered" evidence="1">
    <location>
        <begin position="13"/>
        <end position="51"/>
    </location>
</feature>
<evidence type="ECO:0000256" key="1">
    <source>
        <dbReference type="SAM" id="MobiDB-lite"/>
    </source>
</evidence>
<dbReference type="EMBL" id="JANFQF010000001">
    <property type="protein sequence ID" value="MCQ4117811.1"/>
    <property type="molecule type" value="Genomic_DNA"/>
</dbReference>
<evidence type="ECO:0000313" key="2">
    <source>
        <dbReference type="EMBL" id="MCQ4117811.1"/>
    </source>
</evidence>
<name>A0ABT1Q6F0_9NOCA</name>
<protein>
    <submittedName>
        <fullName evidence="2">Uncharacterized protein</fullName>
    </submittedName>
</protein>
<organism evidence="2 3">
    <name type="scientific">Rhodococcus tibetensis</name>
    <dbReference type="NCBI Taxonomy" id="2965064"/>
    <lineage>
        <taxon>Bacteria</taxon>
        <taxon>Bacillati</taxon>
        <taxon>Actinomycetota</taxon>
        <taxon>Actinomycetes</taxon>
        <taxon>Mycobacteriales</taxon>
        <taxon>Nocardiaceae</taxon>
        <taxon>Rhodococcus</taxon>
    </lineage>
</organism>
<reference evidence="2 3" key="1">
    <citation type="submission" date="2022-07" db="EMBL/GenBank/DDBJ databases">
        <title>Degradation activity of malathion, p-nitrophenol and potential low-temperature adaptation strategy of Rhodococcus sp. FXJ9.536.</title>
        <authorList>
            <person name="Huang J."/>
            <person name="Huang Y."/>
        </authorList>
    </citation>
    <scope>NUCLEOTIDE SEQUENCE [LARGE SCALE GENOMIC DNA]</scope>
    <source>
        <strain evidence="2 3">FXJ9.536</strain>
    </source>
</reference>
<dbReference type="Proteomes" id="UP001524501">
    <property type="component" value="Unassembled WGS sequence"/>
</dbReference>
<gene>
    <name evidence="2" type="ORF">NOF53_01235</name>
</gene>
<comment type="caution">
    <text evidence="2">The sequence shown here is derived from an EMBL/GenBank/DDBJ whole genome shotgun (WGS) entry which is preliminary data.</text>
</comment>
<accession>A0ABT1Q6F0</accession>
<proteinExistence type="predicted"/>